<dbReference type="CDD" id="cd03312">
    <property type="entry name" value="CIMS_N_terminal_like"/>
    <property type="match status" value="1"/>
</dbReference>
<dbReference type="GO" id="GO:0009086">
    <property type="term" value="P:methionine biosynthetic process"/>
    <property type="evidence" value="ECO:0007669"/>
    <property type="project" value="UniProtKB-KW"/>
</dbReference>
<dbReference type="InterPro" id="IPR006276">
    <property type="entry name" value="Cobalamin-indep_Met_synthase"/>
</dbReference>
<dbReference type="EC" id="2.1.1.14" evidence="5"/>
<sequence length="817" mass="92513">LCPCVTQCCIVFLYKSYLLSCIVIPLYPAVFHHRLNHLRPLESTMVIATNLGFPYVGPHRELKKLVESFWASKSSKSDLLAGARQLRENHWRVQKEQGIDQVPVGDFTLYDRVLDTACNFGVVPKRYHDIPDRLEQYFAMGRGLQKSATDTSPKIDVPAMEMKKWFDTNYHFIVPEFEQHQKFTLQEVSVVNDFIEAKALGFTPRPVVLGPVSFLYLGKAVKASEPFEPIALLDRLLPVYVDLLGRLSAAGAEWIQIDEPVLVLDLLDNLRLAYEVAYTTLRQANIKILLASYFGPLGTNVDLVKNHIDGLHVDLVRDPNQLDSICAALGPHQYISLGLVDGRNVWKNNLHKSIALAQSAVNILGTDRVFVAPSCSLIHSPYSTQLEKGIRDDNPELFEWLSFAVEKCAEISIITRAITSGQDFVREALERNALAVETRRTSSQTVNKEIRRRLDTISPNDYKRVSPFPTRREQQAAKLRLPSFPTTTIGSFPQTKEIRVARAKFAKGLISPQSYDTFIKSEIERVIRFQERAELDVLVHGEPERNDMVEHFGHLLHGYGFTEHGWVVSYGSRCVKPPLIYGDVSRRAPMTVTESAYSQSLTTRPVKGMLTGPVTMMKWSFVRDDVEPRVLCTQIALALRDEVVDLEAAGIAVIQVDEPAIREGLPLRRQDWAAYLEWSVGCFRLSTSGVRDDTQIHTHMCYSDFNDIFDAIQDLDADVITIENSKSEAKLLSIFEHKRYTNEIGPGLYDIHSPRVPSVEEMASRLEEMLRYIPKHLIWVNPDCGLKSRAWPEVEAALLNMVKVAKQFRTHEETVVA</sequence>
<keyword evidence="11" id="KW-0486">Methionine biosynthesis</keyword>
<reference evidence="14 15" key="1">
    <citation type="journal article" date="2018" name="New Phytol.">
        <title>Phylogenomics of Endogonaceae and evolution of mycorrhizas within Mucoromycota.</title>
        <authorList>
            <person name="Chang Y."/>
            <person name="Desiro A."/>
            <person name="Na H."/>
            <person name="Sandor L."/>
            <person name="Lipzen A."/>
            <person name="Clum A."/>
            <person name="Barry K."/>
            <person name="Grigoriev I.V."/>
            <person name="Martin F.M."/>
            <person name="Stajich J.E."/>
            <person name="Smith M.E."/>
            <person name="Bonito G."/>
            <person name="Spatafora J.W."/>
        </authorList>
    </citation>
    <scope>NUCLEOTIDE SEQUENCE [LARGE SCALE GENOMIC DNA]</scope>
    <source>
        <strain evidence="14 15">GMNB39</strain>
    </source>
</reference>
<evidence type="ECO:0000256" key="11">
    <source>
        <dbReference type="ARBA" id="ARBA00023167"/>
    </source>
</evidence>
<keyword evidence="8 14" id="KW-0808">Transferase</keyword>
<dbReference type="InterPro" id="IPR038071">
    <property type="entry name" value="UROD/MetE-like_sf"/>
</dbReference>
<dbReference type="SUPFAM" id="SSF51726">
    <property type="entry name" value="UROD/MetE-like"/>
    <property type="match status" value="2"/>
</dbReference>
<name>A0A433DEI1_9FUNG</name>
<feature type="domain" description="Cobalamin-independent methionine synthase MetE C-terminal/archaeal" evidence="12">
    <location>
        <begin position="484"/>
        <end position="806"/>
    </location>
</feature>
<evidence type="ECO:0000256" key="6">
    <source>
        <dbReference type="ARBA" id="ARBA00022603"/>
    </source>
</evidence>
<proteinExistence type="inferred from homology"/>
<accession>A0A433DEI1</accession>
<gene>
    <name evidence="14" type="ORF">BC936DRAFT_142890</name>
</gene>
<dbReference type="NCBIfam" id="TIGR01371">
    <property type="entry name" value="met_syn_B12ind"/>
    <property type="match status" value="1"/>
</dbReference>
<dbReference type="GO" id="GO:0032259">
    <property type="term" value="P:methylation"/>
    <property type="evidence" value="ECO:0007669"/>
    <property type="project" value="UniProtKB-KW"/>
</dbReference>
<evidence type="ECO:0000256" key="1">
    <source>
        <dbReference type="ARBA" id="ARBA00001947"/>
    </source>
</evidence>
<evidence type="ECO:0000313" key="14">
    <source>
        <dbReference type="EMBL" id="RUP49280.1"/>
    </source>
</evidence>
<comment type="function">
    <text evidence="2">Catalyzes the transfer of a methyl group from 5-methyltetrahydrofolate to homocysteine resulting in methionine formation.</text>
</comment>
<dbReference type="OrthoDB" id="1053771at2759"/>
<keyword evidence="7" id="KW-0028">Amino-acid biosynthesis</keyword>
<evidence type="ECO:0000313" key="15">
    <source>
        <dbReference type="Proteomes" id="UP000268093"/>
    </source>
</evidence>
<comment type="pathway">
    <text evidence="3">Amino-acid biosynthesis; L-methionine biosynthesis via de novo pathway; L-methionine from L-homocysteine (MetE route): step 1/1.</text>
</comment>
<feature type="non-terminal residue" evidence="14">
    <location>
        <position position="1"/>
    </location>
</feature>
<evidence type="ECO:0000256" key="10">
    <source>
        <dbReference type="ARBA" id="ARBA00022833"/>
    </source>
</evidence>
<dbReference type="AlphaFoldDB" id="A0A433DEI1"/>
<dbReference type="GO" id="GO:0008270">
    <property type="term" value="F:zinc ion binding"/>
    <property type="evidence" value="ECO:0007669"/>
    <property type="project" value="InterPro"/>
</dbReference>
<dbReference type="HAMAP" id="MF_00172">
    <property type="entry name" value="Meth_synth"/>
    <property type="match status" value="1"/>
</dbReference>
<comment type="similarity">
    <text evidence="4">Belongs to the vitamin-B12 independent methionine synthase family.</text>
</comment>
<keyword evidence="10" id="KW-0862">Zinc</keyword>
<dbReference type="NCBIfam" id="NF003556">
    <property type="entry name" value="PRK05222.1"/>
    <property type="match status" value="1"/>
</dbReference>
<keyword evidence="6 14" id="KW-0489">Methyltransferase</keyword>
<dbReference type="CDD" id="cd03311">
    <property type="entry name" value="CIMS_C_terminal_like"/>
    <property type="match status" value="1"/>
</dbReference>
<evidence type="ECO:0000259" key="13">
    <source>
        <dbReference type="Pfam" id="PF08267"/>
    </source>
</evidence>
<organism evidence="14 15">
    <name type="scientific">Jimgerdemannia flammicorona</name>
    <dbReference type="NCBI Taxonomy" id="994334"/>
    <lineage>
        <taxon>Eukaryota</taxon>
        <taxon>Fungi</taxon>
        <taxon>Fungi incertae sedis</taxon>
        <taxon>Mucoromycota</taxon>
        <taxon>Mucoromycotina</taxon>
        <taxon>Endogonomycetes</taxon>
        <taxon>Endogonales</taxon>
        <taxon>Endogonaceae</taxon>
        <taxon>Jimgerdemannia</taxon>
    </lineage>
</organism>
<dbReference type="InterPro" id="IPR013215">
    <property type="entry name" value="Cbl-indep_Met_Synth_N"/>
</dbReference>
<keyword evidence="15" id="KW-1185">Reference proteome</keyword>
<evidence type="ECO:0000259" key="12">
    <source>
        <dbReference type="Pfam" id="PF01717"/>
    </source>
</evidence>
<evidence type="ECO:0000256" key="7">
    <source>
        <dbReference type="ARBA" id="ARBA00022605"/>
    </source>
</evidence>
<dbReference type="InterPro" id="IPR002629">
    <property type="entry name" value="Met_Synth_C/arc"/>
</dbReference>
<evidence type="ECO:0000256" key="8">
    <source>
        <dbReference type="ARBA" id="ARBA00022679"/>
    </source>
</evidence>
<dbReference type="UniPathway" id="UPA00051">
    <property type="reaction ID" value="UER00082"/>
</dbReference>
<keyword evidence="9" id="KW-0479">Metal-binding</keyword>
<dbReference type="Pfam" id="PF01717">
    <property type="entry name" value="Meth_synt_2"/>
    <property type="match status" value="1"/>
</dbReference>
<evidence type="ECO:0000256" key="5">
    <source>
        <dbReference type="ARBA" id="ARBA00012034"/>
    </source>
</evidence>
<protein>
    <recommendedName>
        <fullName evidence="5">5-methyltetrahydropteroyltriglutamate--homocysteine S-methyltransferase</fullName>
        <ecNumber evidence="5">2.1.1.14</ecNumber>
    </recommendedName>
</protein>
<dbReference type="EMBL" id="RBNI01002449">
    <property type="protein sequence ID" value="RUP49280.1"/>
    <property type="molecule type" value="Genomic_DNA"/>
</dbReference>
<dbReference type="Proteomes" id="UP000268093">
    <property type="component" value="Unassembled WGS sequence"/>
</dbReference>
<evidence type="ECO:0000256" key="2">
    <source>
        <dbReference type="ARBA" id="ARBA00002777"/>
    </source>
</evidence>
<dbReference type="PANTHER" id="PTHR30519">
    <property type="entry name" value="5-METHYLTETRAHYDROPTEROYLTRIGLUTAMATE--HOMOCYSTEINE METHYLTRANSFERASE"/>
    <property type="match status" value="1"/>
</dbReference>
<evidence type="ECO:0000256" key="9">
    <source>
        <dbReference type="ARBA" id="ARBA00022723"/>
    </source>
</evidence>
<dbReference type="GO" id="GO:0003871">
    <property type="term" value="F:5-methyltetrahydropteroyltriglutamate-homocysteine S-methyltransferase activity"/>
    <property type="evidence" value="ECO:0007669"/>
    <property type="project" value="UniProtKB-EC"/>
</dbReference>
<comment type="caution">
    <text evidence="14">The sequence shown here is derived from an EMBL/GenBank/DDBJ whole genome shotgun (WGS) entry which is preliminary data.</text>
</comment>
<feature type="domain" description="Cobalamin-independent methionine synthase MetE N-terminal" evidence="13">
    <location>
        <begin position="48"/>
        <end position="360"/>
    </location>
</feature>
<evidence type="ECO:0000256" key="3">
    <source>
        <dbReference type="ARBA" id="ARBA00004681"/>
    </source>
</evidence>
<dbReference type="Gene3D" id="3.20.20.210">
    <property type="match status" value="2"/>
</dbReference>
<evidence type="ECO:0000256" key="4">
    <source>
        <dbReference type="ARBA" id="ARBA00009553"/>
    </source>
</evidence>
<dbReference type="Pfam" id="PF08267">
    <property type="entry name" value="Meth_synt_1"/>
    <property type="match status" value="1"/>
</dbReference>
<comment type="cofactor">
    <cofactor evidence="1">
        <name>Zn(2+)</name>
        <dbReference type="ChEBI" id="CHEBI:29105"/>
    </cofactor>
</comment>